<reference evidence="3 4" key="1">
    <citation type="submission" date="2018-11" db="EMBL/GenBank/DDBJ databases">
        <title>Microbial catabolism of amino acid.</title>
        <authorList>
            <person name="Hibi M."/>
            <person name="Ogawa J."/>
        </authorList>
    </citation>
    <scope>NUCLEOTIDE SEQUENCE [LARGE SCALE GENOMIC DNA]</scope>
    <source>
        <strain evidence="3 4">C31-06</strain>
    </source>
</reference>
<evidence type="ECO:0000259" key="2">
    <source>
        <dbReference type="Pfam" id="PF13472"/>
    </source>
</evidence>
<keyword evidence="1" id="KW-1015">Disulfide bond</keyword>
<feature type="disulfide bond" evidence="1">
    <location>
        <begin position="81"/>
        <end position="94"/>
    </location>
</feature>
<keyword evidence="4" id="KW-1185">Reference proteome</keyword>
<dbReference type="PANTHER" id="PTHR37981">
    <property type="entry name" value="LIPASE 2"/>
    <property type="match status" value="1"/>
</dbReference>
<proteinExistence type="predicted"/>
<dbReference type="InterPro" id="IPR036514">
    <property type="entry name" value="SGNH_hydro_sf"/>
</dbReference>
<dbReference type="GO" id="GO:0019433">
    <property type="term" value="P:triglyceride catabolic process"/>
    <property type="evidence" value="ECO:0007669"/>
    <property type="project" value="TreeGrafter"/>
</dbReference>
<protein>
    <submittedName>
        <fullName evidence="3">Secreted hydrolase</fullName>
    </submittedName>
</protein>
<feature type="domain" description="SGNH hydrolase-type esterase" evidence="2">
    <location>
        <begin position="3"/>
        <end position="223"/>
    </location>
</feature>
<dbReference type="Pfam" id="PF13472">
    <property type="entry name" value="Lipase_GDSL_2"/>
    <property type="match status" value="1"/>
</dbReference>
<organism evidence="3 4">
    <name type="scientific">Rhodococcus wratislaviensis</name>
    <name type="common">Tsukamurella wratislaviensis</name>
    <dbReference type="NCBI Taxonomy" id="44752"/>
    <lineage>
        <taxon>Bacteria</taxon>
        <taxon>Bacillati</taxon>
        <taxon>Actinomycetota</taxon>
        <taxon>Actinomycetes</taxon>
        <taxon>Mycobacteriales</taxon>
        <taxon>Nocardiaceae</taxon>
        <taxon>Rhodococcus</taxon>
    </lineage>
</organism>
<dbReference type="CDD" id="cd01823">
    <property type="entry name" value="SEST_like"/>
    <property type="match status" value="1"/>
</dbReference>
<accession>A0A402C5H0</accession>
<gene>
    <name evidence="3" type="ORF">Rhow_002365</name>
</gene>
<feature type="disulfide bond" evidence="1">
    <location>
        <begin position="146"/>
        <end position="195"/>
    </location>
</feature>
<feature type="disulfide bond" evidence="1">
    <location>
        <begin position="4"/>
        <end position="29"/>
    </location>
</feature>
<dbReference type="InterPro" id="IPR013830">
    <property type="entry name" value="SGNH_hydro"/>
</dbReference>
<dbReference type="AlphaFoldDB" id="A0A402C5H0"/>
<evidence type="ECO:0000256" key="1">
    <source>
        <dbReference type="PIRSR" id="PIRSR637460-2"/>
    </source>
</evidence>
<evidence type="ECO:0000313" key="4">
    <source>
        <dbReference type="Proteomes" id="UP000287519"/>
    </source>
</evidence>
<dbReference type="SUPFAM" id="SSF52266">
    <property type="entry name" value="SGNH hydrolase"/>
    <property type="match status" value="1"/>
</dbReference>
<comment type="caution">
    <text evidence="3">The sequence shown here is derived from an EMBL/GenBank/DDBJ whole genome shotgun (WGS) entry which is preliminary data.</text>
</comment>
<evidence type="ECO:0000313" key="3">
    <source>
        <dbReference type="EMBL" id="GCE38841.1"/>
    </source>
</evidence>
<name>A0A402C5H0_RHOWR</name>
<dbReference type="PANTHER" id="PTHR37981:SF1">
    <property type="entry name" value="SGNH HYDROLASE-TYPE ESTERASE DOMAIN-CONTAINING PROTEIN"/>
    <property type="match status" value="1"/>
</dbReference>
<sequence>MPSCFRSGNNYPHIVARKLEIPEFDDVTCNGASSPDLTAPQRTTFGGTVPAQYDALDENTELVTVTIGGNDVGLFALALSCLDRPLASDPEPPCFPAPGAGPDRLDQAIDGMAPIYHQIAHDIRVHAPNAHVAFVGYPTAIRNGGCPTIQPIAASNATYLQSQIDHLNTVMQEQALASGATYVDARTPSVGHDVCALGPTRWLEGVVPETDSEPLHPNLRGHQNLADQVIAALDLSSR</sequence>
<dbReference type="InterPro" id="IPR037460">
    <property type="entry name" value="SEST-like"/>
</dbReference>
<dbReference type="Proteomes" id="UP000287519">
    <property type="component" value="Unassembled WGS sequence"/>
</dbReference>
<keyword evidence="3" id="KW-0378">Hydrolase</keyword>
<dbReference type="Gene3D" id="3.40.50.1110">
    <property type="entry name" value="SGNH hydrolase"/>
    <property type="match status" value="1"/>
</dbReference>
<dbReference type="EMBL" id="BHYM01000022">
    <property type="protein sequence ID" value="GCE38841.1"/>
    <property type="molecule type" value="Genomic_DNA"/>
</dbReference>
<dbReference type="GO" id="GO:0004806">
    <property type="term" value="F:triacylglycerol lipase activity"/>
    <property type="evidence" value="ECO:0007669"/>
    <property type="project" value="TreeGrafter"/>
</dbReference>